<dbReference type="PROSITE" id="PS50048">
    <property type="entry name" value="ZN2_CY6_FUNGAL_2"/>
    <property type="match status" value="1"/>
</dbReference>
<dbReference type="Pfam" id="PF00172">
    <property type="entry name" value="Zn_clus"/>
    <property type="match status" value="1"/>
</dbReference>
<accession>A0A9P9DJN1</accession>
<evidence type="ECO:0000256" key="1">
    <source>
        <dbReference type="ARBA" id="ARBA00023242"/>
    </source>
</evidence>
<protein>
    <recommendedName>
        <fullName evidence="3">Zn(2)-C6 fungal-type domain-containing protein</fullName>
    </recommendedName>
</protein>
<dbReference type="GO" id="GO:0008270">
    <property type="term" value="F:zinc ion binding"/>
    <property type="evidence" value="ECO:0007669"/>
    <property type="project" value="InterPro"/>
</dbReference>
<organism evidence="4 5">
    <name type="scientific">Dactylonectria estremocensis</name>
    <dbReference type="NCBI Taxonomy" id="1079267"/>
    <lineage>
        <taxon>Eukaryota</taxon>
        <taxon>Fungi</taxon>
        <taxon>Dikarya</taxon>
        <taxon>Ascomycota</taxon>
        <taxon>Pezizomycotina</taxon>
        <taxon>Sordariomycetes</taxon>
        <taxon>Hypocreomycetidae</taxon>
        <taxon>Hypocreales</taxon>
        <taxon>Nectriaceae</taxon>
        <taxon>Dactylonectria</taxon>
    </lineage>
</organism>
<dbReference type="AlphaFoldDB" id="A0A9P9DJN1"/>
<evidence type="ECO:0000259" key="3">
    <source>
        <dbReference type="PROSITE" id="PS50048"/>
    </source>
</evidence>
<evidence type="ECO:0000313" key="4">
    <source>
        <dbReference type="EMBL" id="KAH7121905.1"/>
    </source>
</evidence>
<sequence>MARISKQRACIACTSAKRRCDRTLPGCTRCLDKDMDCMYPPINRRHGRQEQRQTRDGLSWPTTSAAATASGFPTATAAATPSSHTTSTRFISSAGSLGLARASWFLTPATWSITQLDGPLNTVPVFVFTNFIRGLQDWLTRFLRYGHNPFIHRGLYAEAPFPRCMQDAYASIAIARSVTPQNENPVYDILSTYVSDLVDSQSQPALDSFFSAPLLSTREHLARTQALLIHLILTLFSPSIPGRAKAEALIPTLHLWSQQLWDSALLDANIASLSPSSSSHLSTDMAADAETGMMARIYRAFALSESTRRTWLLAKYMIGTYQVLKNGSTSCEGGIFFTARAELWDAPSAARWESILKSTDPLFIHSLHADAVIHNRVPAAEVDEFVRHLLTAQCGVEKVESWGIETGNMISVLF</sequence>
<evidence type="ECO:0000313" key="5">
    <source>
        <dbReference type="Proteomes" id="UP000717696"/>
    </source>
</evidence>
<dbReference type="SMART" id="SM00066">
    <property type="entry name" value="GAL4"/>
    <property type="match status" value="1"/>
</dbReference>
<gene>
    <name evidence="4" type="ORF">B0J13DRAFT_567440</name>
</gene>
<dbReference type="InterPro" id="IPR036864">
    <property type="entry name" value="Zn2-C6_fun-type_DNA-bd_sf"/>
</dbReference>
<feature type="domain" description="Zn(2)-C6 fungal-type" evidence="3">
    <location>
        <begin position="9"/>
        <end position="39"/>
    </location>
</feature>
<keyword evidence="1" id="KW-0539">Nucleus</keyword>
<dbReference type="Proteomes" id="UP000717696">
    <property type="component" value="Unassembled WGS sequence"/>
</dbReference>
<dbReference type="InterPro" id="IPR001138">
    <property type="entry name" value="Zn2Cys6_DnaBD"/>
</dbReference>
<reference evidence="4" key="1">
    <citation type="journal article" date="2021" name="Nat. Commun.">
        <title>Genetic determinants of endophytism in the Arabidopsis root mycobiome.</title>
        <authorList>
            <person name="Mesny F."/>
            <person name="Miyauchi S."/>
            <person name="Thiergart T."/>
            <person name="Pickel B."/>
            <person name="Atanasova L."/>
            <person name="Karlsson M."/>
            <person name="Huettel B."/>
            <person name="Barry K.W."/>
            <person name="Haridas S."/>
            <person name="Chen C."/>
            <person name="Bauer D."/>
            <person name="Andreopoulos W."/>
            <person name="Pangilinan J."/>
            <person name="LaButti K."/>
            <person name="Riley R."/>
            <person name="Lipzen A."/>
            <person name="Clum A."/>
            <person name="Drula E."/>
            <person name="Henrissat B."/>
            <person name="Kohler A."/>
            <person name="Grigoriev I.V."/>
            <person name="Martin F.M."/>
            <person name="Hacquard S."/>
        </authorList>
    </citation>
    <scope>NUCLEOTIDE SEQUENCE</scope>
    <source>
        <strain evidence="4">MPI-CAGE-AT-0021</strain>
    </source>
</reference>
<dbReference type="Gene3D" id="4.10.240.10">
    <property type="entry name" value="Zn(2)-C6 fungal-type DNA-binding domain"/>
    <property type="match status" value="1"/>
</dbReference>
<dbReference type="SUPFAM" id="SSF57701">
    <property type="entry name" value="Zn2/Cys6 DNA-binding domain"/>
    <property type="match status" value="1"/>
</dbReference>
<dbReference type="CDD" id="cd00067">
    <property type="entry name" value="GAL4"/>
    <property type="match status" value="1"/>
</dbReference>
<dbReference type="PROSITE" id="PS00463">
    <property type="entry name" value="ZN2_CY6_FUNGAL_1"/>
    <property type="match status" value="1"/>
</dbReference>
<comment type="caution">
    <text evidence="4">The sequence shown here is derived from an EMBL/GenBank/DDBJ whole genome shotgun (WGS) entry which is preliminary data.</text>
</comment>
<evidence type="ECO:0000256" key="2">
    <source>
        <dbReference type="SAM" id="MobiDB-lite"/>
    </source>
</evidence>
<name>A0A9P9DJN1_9HYPO</name>
<keyword evidence="5" id="KW-1185">Reference proteome</keyword>
<feature type="region of interest" description="Disordered" evidence="2">
    <location>
        <begin position="42"/>
        <end position="65"/>
    </location>
</feature>
<dbReference type="OrthoDB" id="5355161at2759"/>
<proteinExistence type="predicted"/>
<dbReference type="EMBL" id="JAGMUU010000027">
    <property type="protein sequence ID" value="KAH7121905.1"/>
    <property type="molecule type" value="Genomic_DNA"/>
</dbReference>
<dbReference type="GO" id="GO:0000981">
    <property type="term" value="F:DNA-binding transcription factor activity, RNA polymerase II-specific"/>
    <property type="evidence" value="ECO:0007669"/>
    <property type="project" value="InterPro"/>
</dbReference>